<sequence length="146" mass="16254">MYLWRISKFADLSGKGGALRSGRWHKRGTLVVYASDHPSTALLEVLVHVDFEEFPASYTLLKIACPDEIPVHTIGRGDTDLDLDDLQSTQILGDSLLKEGNVCLMSVPSIVMPEANNILINPQHQAAGQIQIEAVMSYPLDHRFRR</sequence>
<feature type="domain" description="RES" evidence="1">
    <location>
        <begin position="11"/>
        <end position="134"/>
    </location>
</feature>
<gene>
    <name evidence="2" type="ORF">PR017_01840</name>
</gene>
<proteinExistence type="predicted"/>
<dbReference type="SMART" id="SM00953">
    <property type="entry name" value="RES"/>
    <property type="match status" value="1"/>
</dbReference>
<evidence type="ECO:0000259" key="1">
    <source>
        <dbReference type="SMART" id="SM00953"/>
    </source>
</evidence>
<name>A0AAF1K4V6_9HYPH</name>
<organism evidence="2 3">
    <name type="scientific">Rhizobium tumorigenes</name>
    <dbReference type="NCBI Taxonomy" id="2041385"/>
    <lineage>
        <taxon>Bacteria</taxon>
        <taxon>Pseudomonadati</taxon>
        <taxon>Pseudomonadota</taxon>
        <taxon>Alphaproteobacteria</taxon>
        <taxon>Hyphomicrobiales</taxon>
        <taxon>Rhizobiaceae</taxon>
        <taxon>Rhizobium/Agrobacterium group</taxon>
        <taxon>Rhizobium</taxon>
    </lineage>
</organism>
<dbReference type="AlphaFoldDB" id="A0AAF1K4V6"/>
<dbReference type="Pfam" id="PF08808">
    <property type="entry name" value="RES"/>
    <property type="match status" value="1"/>
</dbReference>
<dbReference type="InterPro" id="IPR014914">
    <property type="entry name" value="RES_dom"/>
</dbReference>
<dbReference type="KEGG" id="rtu:PR017_01840"/>
<dbReference type="Proteomes" id="UP000249499">
    <property type="component" value="Chromosome"/>
</dbReference>
<reference evidence="3" key="2">
    <citation type="journal article" date="2023" name="MicrobiologyOpen">
        <title>Genomics of the tumorigenes clade of the family Rhizobiaceae and description of Rhizobium rhododendri sp. nov.</title>
        <authorList>
            <person name="Kuzmanovic N."/>
            <person name="diCenzo G.C."/>
            <person name="Bunk B."/>
            <person name="Sproeer C."/>
            <person name="Fruehling A."/>
            <person name="Neumann-Schaal M."/>
            <person name="Overmann J."/>
            <person name="Smalla K."/>
        </authorList>
    </citation>
    <scope>NUCLEOTIDE SEQUENCE [LARGE SCALE GENOMIC DNA]</scope>
    <source>
        <strain evidence="3">1078</strain>
    </source>
</reference>
<dbReference type="EMBL" id="CP117255">
    <property type="protein sequence ID" value="WFR95917.1"/>
    <property type="molecule type" value="Genomic_DNA"/>
</dbReference>
<evidence type="ECO:0000313" key="2">
    <source>
        <dbReference type="EMBL" id="WFR95917.1"/>
    </source>
</evidence>
<evidence type="ECO:0000313" key="3">
    <source>
        <dbReference type="Proteomes" id="UP000249499"/>
    </source>
</evidence>
<keyword evidence="3" id="KW-1185">Reference proteome</keyword>
<accession>A0AAF1K4V6</accession>
<protein>
    <submittedName>
        <fullName evidence="2">RES family NAD+ phosphorylase</fullName>
    </submittedName>
</protein>
<reference evidence="2 3" key="1">
    <citation type="journal article" date="2018" name="Sci. Rep.">
        <title>Rhizobium tumorigenes sp. nov., a novel plant tumorigenic bacterium isolated from cane gall tumors on thornless blackberry.</title>
        <authorList>
            <person name="Kuzmanovi N."/>
            <person name="Smalla K."/>
            <person name="Gronow S."/>
            <person name="PuBawska J."/>
        </authorList>
    </citation>
    <scope>NUCLEOTIDE SEQUENCE [LARGE SCALE GENOMIC DNA]</scope>
    <source>
        <strain evidence="2 3">1078</strain>
    </source>
</reference>
<dbReference type="RefSeq" id="WP_111217582.1">
    <property type="nucleotide sequence ID" value="NZ_CP117255.1"/>
</dbReference>